<reference evidence="2" key="1">
    <citation type="submission" date="2025-08" db="UniProtKB">
        <authorList>
            <consortium name="RefSeq"/>
        </authorList>
    </citation>
    <scope>IDENTIFICATION</scope>
</reference>
<protein>
    <submittedName>
        <fullName evidence="2">F-box protein At1g67340-like</fullName>
    </submittedName>
</protein>
<name>A0A8N4I7T6_ELAGV</name>
<dbReference type="Proteomes" id="UP000504607">
    <property type="component" value="Chromosome 3"/>
</dbReference>
<organism evidence="1 2">
    <name type="scientific">Elaeis guineensis var. tenera</name>
    <name type="common">Oil palm</name>
    <dbReference type="NCBI Taxonomy" id="51953"/>
    <lineage>
        <taxon>Eukaryota</taxon>
        <taxon>Viridiplantae</taxon>
        <taxon>Streptophyta</taxon>
        <taxon>Embryophyta</taxon>
        <taxon>Tracheophyta</taxon>
        <taxon>Spermatophyta</taxon>
        <taxon>Magnoliopsida</taxon>
        <taxon>Liliopsida</taxon>
        <taxon>Arecaceae</taxon>
        <taxon>Arecoideae</taxon>
        <taxon>Cocoseae</taxon>
        <taxon>Elaeidinae</taxon>
        <taxon>Elaeis</taxon>
    </lineage>
</organism>
<gene>
    <name evidence="2" type="primary">LOC105042157</name>
</gene>
<dbReference type="PANTHER" id="PTHR46758">
    <property type="entry name" value="MYND DOMAIN-CONTAINING"/>
    <property type="match status" value="1"/>
</dbReference>
<accession>A0A8N4I7T6</accession>
<sequence>MVRAAIESHTVALYALAVIQFNGSEGSMHDKDLHAGISMCTHGAMLRHSRARPLRQGRLWRAQERGRGAAPPGPGQRAGARAAFGHTTKAAWQAHRHLHGISRGGGCCSMLNKYGCNVLAPEAHPTNPFMVEWFAMRGGPSRDGLRMCSYGSCGRSETWRHEFRWCSVCGIETSSGIRC</sequence>
<keyword evidence="1" id="KW-1185">Reference proteome</keyword>
<proteinExistence type="predicted"/>
<dbReference type="InterPro" id="IPR044508">
    <property type="entry name" value="At5g50450/At1g67340-like"/>
</dbReference>
<dbReference type="RefSeq" id="XP_029119606.1">
    <property type="nucleotide sequence ID" value="XM_029263773.1"/>
</dbReference>
<dbReference type="PANTHER" id="PTHR46758:SF2">
    <property type="entry name" value="OJ1485_B09.11 PROTEIN"/>
    <property type="match status" value="1"/>
</dbReference>
<dbReference type="AlphaFoldDB" id="A0A8N4I7T6"/>
<dbReference type="OrthoDB" id="265717at2759"/>
<evidence type="ECO:0000313" key="2">
    <source>
        <dbReference type="RefSeq" id="XP_029119606.1"/>
    </source>
</evidence>
<evidence type="ECO:0000313" key="1">
    <source>
        <dbReference type="Proteomes" id="UP000504607"/>
    </source>
</evidence>